<sequence>MWTFQNEFIQKATDQESEFKMFNSIISECAFNLVSEGGYLLENSEEILFQEKMIQSGAAVNRRGSIRFFSVLSLNDYFEIQRRTIRVRIK</sequence>
<protein>
    <submittedName>
        <fullName evidence="1">Uncharacterized protein</fullName>
    </submittedName>
</protein>
<keyword evidence="2" id="KW-1185">Reference proteome</keyword>
<dbReference type="EMBL" id="AKWZ02000010">
    <property type="protein sequence ID" value="EPG74374.1"/>
    <property type="molecule type" value="Genomic_DNA"/>
</dbReference>
<dbReference type="STRING" id="1193011.LEP1GSC058_3289"/>
<comment type="caution">
    <text evidence="1">The sequence shown here is derived from an EMBL/GenBank/DDBJ whole genome shotgun (WGS) entry which is preliminary data.</text>
</comment>
<proteinExistence type="predicted"/>
<gene>
    <name evidence="1" type="ORF">LEP1GSC058_3289</name>
</gene>
<reference evidence="1" key="1">
    <citation type="submission" date="2013-04" db="EMBL/GenBank/DDBJ databases">
        <authorList>
            <person name="Harkins D.M."/>
            <person name="Durkin A.S."/>
            <person name="Selengut J.D."/>
            <person name="Sanka R."/>
            <person name="DePew J."/>
            <person name="Purushe J."/>
            <person name="Ahmed A."/>
            <person name="van der Linden H."/>
            <person name="Goris M.G.A."/>
            <person name="Hartskeerl R.A."/>
            <person name="Vinetz J.M."/>
            <person name="Sutton G.G."/>
            <person name="Nelson W.C."/>
            <person name="Fouts D.E."/>
        </authorList>
    </citation>
    <scope>NUCLEOTIDE SEQUENCE [LARGE SCALE GENOMIC DNA]</scope>
    <source>
        <strain evidence="1">BUT 6</strain>
    </source>
</reference>
<name>S3V178_9LEPT</name>
<evidence type="ECO:0000313" key="1">
    <source>
        <dbReference type="EMBL" id="EPG74374.1"/>
    </source>
</evidence>
<accession>S3V178</accession>
<evidence type="ECO:0000313" key="2">
    <source>
        <dbReference type="Proteomes" id="UP000014540"/>
    </source>
</evidence>
<organism evidence="1 2">
    <name type="scientific">Leptospira fainei serovar Hurstbridge str. BUT 6</name>
    <dbReference type="NCBI Taxonomy" id="1193011"/>
    <lineage>
        <taxon>Bacteria</taxon>
        <taxon>Pseudomonadati</taxon>
        <taxon>Spirochaetota</taxon>
        <taxon>Spirochaetia</taxon>
        <taxon>Leptospirales</taxon>
        <taxon>Leptospiraceae</taxon>
        <taxon>Leptospira</taxon>
    </lineage>
</organism>
<dbReference type="AlphaFoldDB" id="S3V178"/>
<dbReference type="Proteomes" id="UP000014540">
    <property type="component" value="Unassembled WGS sequence"/>
</dbReference>